<reference evidence="1" key="1">
    <citation type="journal article" date="2022" name="bioRxiv">
        <title>Population genetic analysis of Ophidiomyces ophidiicola, the causative agent of snake fungal disease, indicates recent introductions to the USA.</title>
        <authorList>
            <person name="Ladner J.T."/>
            <person name="Palmer J.M."/>
            <person name="Ettinger C.L."/>
            <person name="Stajich J.E."/>
            <person name="Farrell T.M."/>
            <person name="Glorioso B.M."/>
            <person name="Lawson B."/>
            <person name="Price S.J."/>
            <person name="Stengle A.G."/>
            <person name="Grear D.A."/>
            <person name="Lorch J.M."/>
        </authorList>
    </citation>
    <scope>NUCLEOTIDE SEQUENCE</scope>
    <source>
        <strain evidence="1">NWHC 24266-5</strain>
    </source>
</reference>
<protein>
    <submittedName>
        <fullName evidence="1">Uncharacterized protein</fullName>
    </submittedName>
</protein>
<evidence type="ECO:0000313" key="1">
    <source>
        <dbReference type="EMBL" id="KAI2382784.1"/>
    </source>
</evidence>
<comment type="caution">
    <text evidence="1">The sequence shown here is derived from an EMBL/GenBank/DDBJ whole genome shotgun (WGS) entry which is preliminary data.</text>
</comment>
<sequence length="205" mass="22443">MPSFVTASSPTVKPASVCQVSKTSQGSNIGPPRDDEFHVMERFANHAVNCSQCARPYATIRQGEALCPRGARHVSTMAQYIYSFDGKAYSLMARKMGTVQEIAIPPSLAIVADLMRALQHGLNVKKAQAAVIVHNEENNASGMLIAPTPNKDSSRSVQVIQHNRGSKQREGAYVRGTLFDNDVVHKKPRENLQPGQVRPRHGSLR</sequence>
<proteinExistence type="predicted"/>
<organism evidence="1">
    <name type="scientific">Ophidiomyces ophidiicola</name>
    <dbReference type="NCBI Taxonomy" id="1387563"/>
    <lineage>
        <taxon>Eukaryota</taxon>
        <taxon>Fungi</taxon>
        <taxon>Dikarya</taxon>
        <taxon>Ascomycota</taxon>
        <taxon>Pezizomycotina</taxon>
        <taxon>Eurotiomycetes</taxon>
        <taxon>Eurotiomycetidae</taxon>
        <taxon>Onygenales</taxon>
        <taxon>Onygenaceae</taxon>
        <taxon>Ophidiomyces</taxon>
    </lineage>
</organism>
<dbReference type="EMBL" id="JALBCA010000109">
    <property type="protein sequence ID" value="KAI2382784.1"/>
    <property type="molecule type" value="Genomic_DNA"/>
</dbReference>
<gene>
    <name evidence="1" type="ORF">LOY88_005728</name>
</gene>
<name>A0ACB8UPZ7_9EURO</name>
<accession>A0ACB8UPZ7</accession>